<gene>
    <name evidence="3" type="ORF">CONLIGDRAFT_494130</name>
</gene>
<evidence type="ECO:0000256" key="2">
    <source>
        <dbReference type="SAM" id="Phobius"/>
    </source>
</evidence>
<organism evidence="3 4">
    <name type="scientific">Coniochaeta ligniaria NRRL 30616</name>
    <dbReference type="NCBI Taxonomy" id="1408157"/>
    <lineage>
        <taxon>Eukaryota</taxon>
        <taxon>Fungi</taxon>
        <taxon>Dikarya</taxon>
        <taxon>Ascomycota</taxon>
        <taxon>Pezizomycotina</taxon>
        <taxon>Sordariomycetes</taxon>
        <taxon>Sordariomycetidae</taxon>
        <taxon>Coniochaetales</taxon>
        <taxon>Coniochaetaceae</taxon>
        <taxon>Coniochaeta</taxon>
    </lineage>
</organism>
<evidence type="ECO:0000256" key="1">
    <source>
        <dbReference type="SAM" id="MobiDB-lite"/>
    </source>
</evidence>
<keyword evidence="2" id="KW-1133">Transmembrane helix</keyword>
<keyword evidence="2" id="KW-0472">Membrane</keyword>
<evidence type="ECO:0000313" key="4">
    <source>
        <dbReference type="Proteomes" id="UP000182658"/>
    </source>
</evidence>
<keyword evidence="2" id="KW-0812">Transmembrane</keyword>
<proteinExistence type="predicted"/>
<dbReference type="InParanoid" id="A0A1J7IHW8"/>
<dbReference type="EMBL" id="KV875100">
    <property type="protein sequence ID" value="OIW26989.1"/>
    <property type="molecule type" value="Genomic_DNA"/>
</dbReference>
<accession>A0A1J7IHW8</accession>
<evidence type="ECO:0000313" key="3">
    <source>
        <dbReference type="EMBL" id="OIW26989.1"/>
    </source>
</evidence>
<sequence length="192" mass="21069">MAADHVLFTACLHEWLTHRPANVAPLSRSVVGMAVNYPSFPITLLTVRQIQITALSLPTSTKIITTPSHHHQTKSDHQSRDSGTMADHPPKPAKDGVPSQGSSSDNTPQIQPIKTQEKTTPPQGKTTNLEWLTVMFAAAREKARNRTPEERQEFYRSECFAPLSVQPTPAFVFLLVCFGACVCTAIGVMYTG</sequence>
<reference evidence="3 4" key="1">
    <citation type="submission" date="2016-10" db="EMBL/GenBank/DDBJ databases">
        <title>Draft genome sequence of Coniochaeta ligniaria NRRL30616, a lignocellulolytic fungus for bioabatement of inhibitors in plant biomass hydrolysates.</title>
        <authorList>
            <consortium name="DOE Joint Genome Institute"/>
            <person name="Jimenez D.J."/>
            <person name="Hector R.E."/>
            <person name="Riley R."/>
            <person name="Sun H."/>
            <person name="Grigoriev I.V."/>
            <person name="Van Elsas J.D."/>
            <person name="Nichols N.N."/>
        </authorList>
    </citation>
    <scope>NUCLEOTIDE SEQUENCE [LARGE SCALE GENOMIC DNA]</scope>
    <source>
        <strain evidence="3 4">NRRL 30616</strain>
    </source>
</reference>
<protein>
    <submittedName>
        <fullName evidence="3">Uncharacterized protein</fullName>
    </submittedName>
</protein>
<keyword evidence="4" id="KW-1185">Reference proteome</keyword>
<feature type="region of interest" description="Disordered" evidence="1">
    <location>
        <begin position="64"/>
        <end position="127"/>
    </location>
</feature>
<feature type="transmembrane region" description="Helical" evidence="2">
    <location>
        <begin position="170"/>
        <end position="190"/>
    </location>
</feature>
<name>A0A1J7IHW8_9PEZI</name>
<feature type="compositionally biased region" description="Polar residues" evidence="1">
    <location>
        <begin position="99"/>
        <end position="127"/>
    </location>
</feature>
<dbReference type="Proteomes" id="UP000182658">
    <property type="component" value="Unassembled WGS sequence"/>
</dbReference>
<dbReference type="AlphaFoldDB" id="A0A1J7IHW8"/>